<dbReference type="PANTHER" id="PTHR43384">
    <property type="entry name" value="SEPTUM SITE-DETERMINING PROTEIN MIND HOMOLOG, CHLOROPLASTIC-RELATED"/>
    <property type="match status" value="1"/>
</dbReference>
<dbReference type="EMBL" id="BARV01040972">
    <property type="protein sequence ID" value="GAI47190.1"/>
    <property type="molecule type" value="Genomic_DNA"/>
</dbReference>
<dbReference type="PANTHER" id="PTHR43384:SF7">
    <property type="entry name" value="CARBON-MONOXIDE DEHYDROGENASE ACCESSORY PROTEIN"/>
    <property type="match status" value="1"/>
</dbReference>
<dbReference type="AlphaFoldDB" id="X1Q807"/>
<dbReference type="GO" id="GO:0051782">
    <property type="term" value="P:negative regulation of cell division"/>
    <property type="evidence" value="ECO:0007669"/>
    <property type="project" value="TreeGrafter"/>
</dbReference>
<dbReference type="InterPro" id="IPR050625">
    <property type="entry name" value="ParA/MinD_ATPase"/>
</dbReference>
<dbReference type="GO" id="GO:0005829">
    <property type="term" value="C:cytosol"/>
    <property type="evidence" value="ECO:0007669"/>
    <property type="project" value="TreeGrafter"/>
</dbReference>
<dbReference type="GO" id="GO:0009898">
    <property type="term" value="C:cytoplasmic side of plasma membrane"/>
    <property type="evidence" value="ECO:0007669"/>
    <property type="project" value="TreeGrafter"/>
</dbReference>
<dbReference type="InterPro" id="IPR027417">
    <property type="entry name" value="P-loop_NTPase"/>
</dbReference>
<dbReference type="SUPFAM" id="SSF52540">
    <property type="entry name" value="P-loop containing nucleoside triphosphate hydrolases"/>
    <property type="match status" value="1"/>
</dbReference>
<gene>
    <name evidence="1" type="ORF">S06H3_62226</name>
</gene>
<evidence type="ECO:0000313" key="1">
    <source>
        <dbReference type="EMBL" id="GAI47190.1"/>
    </source>
</evidence>
<organism evidence="1">
    <name type="scientific">marine sediment metagenome</name>
    <dbReference type="NCBI Taxonomy" id="412755"/>
    <lineage>
        <taxon>unclassified sequences</taxon>
        <taxon>metagenomes</taxon>
        <taxon>ecological metagenomes</taxon>
    </lineage>
</organism>
<comment type="caution">
    <text evidence="1">The sequence shown here is derived from an EMBL/GenBank/DDBJ whole genome shotgun (WGS) entry which is preliminary data.</text>
</comment>
<proteinExistence type="predicted"/>
<sequence length="133" mass="14771">GLFDTQPQALPQVMDNEAGMEHLSRRTTQNVDELLIISDHSVKGVRTVARIRELVSELKLIVKRQSVVINFVPATLDPLVTEELARLGIDPTAIIPWDEAVHQYDLKLRPLLELPDTSKAVMAVNGLMAKLLA</sequence>
<name>X1Q807_9ZZZZ</name>
<protein>
    <submittedName>
        <fullName evidence="1">Uncharacterized protein</fullName>
    </submittedName>
</protein>
<dbReference type="Gene3D" id="3.40.50.300">
    <property type="entry name" value="P-loop containing nucleotide triphosphate hydrolases"/>
    <property type="match status" value="1"/>
</dbReference>
<feature type="non-terminal residue" evidence="1">
    <location>
        <position position="1"/>
    </location>
</feature>
<reference evidence="1" key="1">
    <citation type="journal article" date="2014" name="Front. Microbiol.">
        <title>High frequency of phylogenetically diverse reductive dehalogenase-homologous genes in deep subseafloor sedimentary metagenomes.</title>
        <authorList>
            <person name="Kawai M."/>
            <person name="Futagami T."/>
            <person name="Toyoda A."/>
            <person name="Takaki Y."/>
            <person name="Nishi S."/>
            <person name="Hori S."/>
            <person name="Arai W."/>
            <person name="Tsubouchi T."/>
            <person name="Morono Y."/>
            <person name="Uchiyama I."/>
            <person name="Ito T."/>
            <person name="Fujiyama A."/>
            <person name="Inagaki F."/>
            <person name="Takami H."/>
        </authorList>
    </citation>
    <scope>NUCLEOTIDE SEQUENCE</scope>
    <source>
        <strain evidence="1">Expedition CK06-06</strain>
    </source>
</reference>
<dbReference type="GO" id="GO:0005524">
    <property type="term" value="F:ATP binding"/>
    <property type="evidence" value="ECO:0007669"/>
    <property type="project" value="TreeGrafter"/>
</dbReference>
<dbReference type="GO" id="GO:0016887">
    <property type="term" value="F:ATP hydrolysis activity"/>
    <property type="evidence" value="ECO:0007669"/>
    <property type="project" value="TreeGrafter"/>
</dbReference>
<accession>X1Q807</accession>